<accession>A0A4W6DFT1</accession>
<proteinExistence type="predicted"/>
<keyword evidence="4" id="KW-1185">Reference proteome</keyword>
<reference evidence="3" key="3">
    <citation type="submission" date="2025-09" db="UniProtKB">
        <authorList>
            <consortium name="Ensembl"/>
        </authorList>
    </citation>
    <scope>IDENTIFICATION</scope>
</reference>
<evidence type="ECO:0000256" key="1">
    <source>
        <dbReference type="SAM" id="MobiDB-lite"/>
    </source>
</evidence>
<dbReference type="AlphaFoldDB" id="A0A4W6DFT1"/>
<reference evidence="4" key="1">
    <citation type="submission" date="2015-09" db="EMBL/GenBank/DDBJ databases">
        <authorList>
            <person name="Sai Rama Sridatta P."/>
        </authorList>
    </citation>
    <scope>NUCLEOTIDE SEQUENCE [LARGE SCALE GENOMIC DNA]</scope>
</reference>
<protein>
    <submittedName>
        <fullName evidence="3">Uncharacterized protein</fullName>
    </submittedName>
</protein>
<keyword evidence="2" id="KW-0732">Signal</keyword>
<dbReference type="Proteomes" id="UP000314980">
    <property type="component" value="Unassembled WGS sequence"/>
</dbReference>
<organism evidence="3 4">
    <name type="scientific">Lates calcarifer</name>
    <name type="common">Barramundi</name>
    <name type="synonym">Holocentrus calcarifer</name>
    <dbReference type="NCBI Taxonomy" id="8187"/>
    <lineage>
        <taxon>Eukaryota</taxon>
        <taxon>Metazoa</taxon>
        <taxon>Chordata</taxon>
        <taxon>Craniata</taxon>
        <taxon>Vertebrata</taxon>
        <taxon>Euteleostomi</taxon>
        <taxon>Actinopterygii</taxon>
        <taxon>Neopterygii</taxon>
        <taxon>Teleostei</taxon>
        <taxon>Neoteleostei</taxon>
        <taxon>Acanthomorphata</taxon>
        <taxon>Carangaria</taxon>
        <taxon>Carangaria incertae sedis</taxon>
        <taxon>Centropomidae</taxon>
        <taxon>Lates</taxon>
    </lineage>
</organism>
<dbReference type="InParanoid" id="A0A4W6DFT1"/>
<name>A0A4W6DFT1_LATCA</name>
<feature type="chain" id="PRO_5021444238" evidence="2">
    <location>
        <begin position="19"/>
        <end position="63"/>
    </location>
</feature>
<dbReference type="GeneTree" id="ENSGT01150000287495"/>
<evidence type="ECO:0000313" key="4">
    <source>
        <dbReference type="Proteomes" id="UP000314980"/>
    </source>
</evidence>
<dbReference type="Ensembl" id="ENSLCAT00010024524.1">
    <property type="protein sequence ID" value="ENSLCAP00010023999.1"/>
    <property type="gene ID" value="ENSLCAG00010011262.1"/>
</dbReference>
<reference evidence="3" key="2">
    <citation type="submission" date="2025-08" db="UniProtKB">
        <authorList>
            <consortium name="Ensembl"/>
        </authorList>
    </citation>
    <scope>IDENTIFICATION</scope>
</reference>
<evidence type="ECO:0000313" key="3">
    <source>
        <dbReference type="Ensembl" id="ENSLCAP00010023999.1"/>
    </source>
</evidence>
<sequence length="63" mass="6477">MIMIIISSQSLTCPLCLTCSISSFVQPRCVLPTCLTVNLGSSLQGGDEKAGGATSDPFGIGKK</sequence>
<feature type="signal peptide" evidence="2">
    <location>
        <begin position="1"/>
        <end position="18"/>
    </location>
</feature>
<feature type="region of interest" description="Disordered" evidence="1">
    <location>
        <begin position="42"/>
        <end position="63"/>
    </location>
</feature>
<evidence type="ECO:0000256" key="2">
    <source>
        <dbReference type="SAM" id="SignalP"/>
    </source>
</evidence>